<accession>A0A2K9ASG9</accession>
<sequence>MALVALQQVEVSYGGPALLNKVDFTIEPGERVCLIGRNGVGKSTLLKVINREIVPDDGEIRFNQGIKIAKLTQEVPSGTSGSVFDVVAEGLGEAGALIREFHHLTQSADEASMQKLARVQEKIEEIDGWAMDQKVETVINRLSLDADKAFDELSGGMKRRVLLAKALVEQPDILLLDEPTNHLDVESIEWLENFLKAYEGSLLFITHDRRFLKNLATRIVEVDRGRLTSWPGDYENYLRRKAEQLAAEEKQNQDFDKKLAQEEVWIRQGIKARRTRNEGRVRRLEAARKERAERRNLIGNVKMQAQDVELSGKKVIEAKNIHHGFEGRTLVDDFSTFIMRGDRIGIIGPNGVGKTTLINILLGELKPDRGEVKLGTKLEIAYFDQHRAQLDEKQSAMDNVSGGKDMMTINGQPRHVISYMQDFLFTPERARAPITALSGGERNRLLLAKILAKPSNLLILDEPTNDLDIETLELLEEMLDNYPGTLMLVSHDRDFLNNVVTSTIAFEGNGIVKEYVGGYDDWLRQKPESEKQTSNNKLAQEKQKDSEPATKVSSKSQKKTKKLSYKDQLELDKLPELLAELEQKIEVIHAQMSAPEFYQQDGDKIAQTKQDLEQLEADLERKFERWEALEEMKSGI</sequence>
<dbReference type="FunFam" id="3.40.50.300:FF:000011">
    <property type="entry name" value="Putative ABC transporter ATP-binding component"/>
    <property type="match status" value="1"/>
</dbReference>
<evidence type="ECO:0000256" key="12">
    <source>
        <dbReference type="SAM" id="MobiDB-lite"/>
    </source>
</evidence>
<evidence type="ECO:0000256" key="4">
    <source>
        <dbReference type="ARBA" id="ARBA00022763"/>
    </source>
</evidence>
<dbReference type="InterPro" id="IPR003593">
    <property type="entry name" value="AAA+_ATPase"/>
</dbReference>
<dbReference type="SUPFAM" id="SSF52540">
    <property type="entry name" value="P-loop containing nucleoside triphosphate hydrolases"/>
    <property type="match status" value="2"/>
</dbReference>
<reference evidence="13 14" key="1">
    <citation type="submission" date="2017-12" db="EMBL/GenBank/DDBJ databases">
        <title>Kangiella profundi FT102 completed genome.</title>
        <authorList>
            <person name="Xu J."/>
            <person name="Wang J."/>
            <person name="Lu Y."/>
        </authorList>
    </citation>
    <scope>NUCLEOTIDE SEQUENCE [LARGE SCALE GENOMIC DNA]</scope>
    <source>
        <strain evidence="13 14">FT102</strain>
    </source>
</reference>
<evidence type="ECO:0000256" key="6">
    <source>
        <dbReference type="ARBA" id="ARBA00022840"/>
    </source>
</evidence>
<dbReference type="InterPro" id="IPR027417">
    <property type="entry name" value="P-loop_NTPase"/>
</dbReference>
<evidence type="ECO:0000256" key="3">
    <source>
        <dbReference type="ARBA" id="ARBA00022741"/>
    </source>
</evidence>
<dbReference type="Pfam" id="PF16326">
    <property type="entry name" value="ABC_tran_CTD"/>
    <property type="match status" value="1"/>
</dbReference>
<dbReference type="InterPro" id="IPR051309">
    <property type="entry name" value="ABCF_ATPase"/>
</dbReference>
<keyword evidence="8 11" id="KW-0234">DNA repair</keyword>
<dbReference type="PROSITE" id="PS50893">
    <property type="entry name" value="ABC_TRANSPORTER_2"/>
    <property type="match status" value="2"/>
</dbReference>
<dbReference type="InterPro" id="IPR003439">
    <property type="entry name" value="ABC_transporter-like_ATP-bd"/>
</dbReference>
<dbReference type="InterPro" id="IPR017871">
    <property type="entry name" value="ABC_transporter-like_CS"/>
</dbReference>
<evidence type="ECO:0000313" key="14">
    <source>
        <dbReference type="Proteomes" id="UP000232693"/>
    </source>
</evidence>
<feature type="binding site" evidence="11">
    <location>
        <begin position="348"/>
        <end position="355"/>
    </location>
    <ligand>
        <name>ATP</name>
        <dbReference type="ChEBI" id="CHEBI:30616"/>
        <label>2</label>
    </ligand>
</feature>
<evidence type="ECO:0000256" key="9">
    <source>
        <dbReference type="ARBA" id="ARBA00049360"/>
    </source>
</evidence>
<gene>
    <name evidence="11" type="primary">uup</name>
    <name evidence="13" type="ORF">CW740_02205</name>
</gene>
<keyword evidence="14" id="KW-1185">Reference proteome</keyword>
<dbReference type="Gene3D" id="3.40.50.300">
    <property type="entry name" value="P-loop containing nucleotide triphosphate hydrolases"/>
    <property type="match status" value="2"/>
</dbReference>
<dbReference type="HAMAP" id="MF_00848">
    <property type="entry name" value="Uup"/>
    <property type="match status" value="1"/>
</dbReference>
<dbReference type="InterPro" id="IPR043686">
    <property type="entry name" value="Uup"/>
</dbReference>
<keyword evidence="4 11" id="KW-0227">DNA damage</keyword>
<evidence type="ECO:0000256" key="2">
    <source>
        <dbReference type="ARBA" id="ARBA00022737"/>
    </source>
</evidence>
<dbReference type="EMBL" id="CP025120">
    <property type="protein sequence ID" value="AUD78111.1"/>
    <property type="molecule type" value="Genomic_DNA"/>
</dbReference>
<dbReference type="EC" id="3.6.1.-" evidence="11"/>
<feature type="coiled-coil region" evidence="11">
    <location>
        <begin position="598"/>
        <end position="632"/>
    </location>
</feature>
<dbReference type="Proteomes" id="UP000232693">
    <property type="component" value="Chromosome"/>
</dbReference>
<dbReference type="Pfam" id="PF12848">
    <property type="entry name" value="ABC_tran_Xtn"/>
    <property type="match status" value="1"/>
</dbReference>
<dbReference type="PANTHER" id="PTHR42855:SF1">
    <property type="entry name" value="ABC TRANSPORTER DOMAIN-CONTAINING PROTEIN"/>
    <property type="match status" value="1"/>
</dbReference>
<dbReference type="Gene3D" id="1.10.287.380">
    <property type="entry name" value="Valyl-tRNA synthetase, C-terminal domain"/>
    <property type="match status" value="1"/>
</dbReference>
<dbReference type="GO" id="GO:0016887">
    <property type="term" value="F:ATP hydrolysis activity"/>
    <property type="evidence" value="ECO:0007669"/>
    <property type="project" value="UniProtKB-UniRule"/>
</dbReference>
<evidence type="ECO:0000256" key="5">
    <source>
        <dbReference type="ARBA" id="ARBA00022801"/>
    </source>
</evidence>
<dbReference type="PROSITE" id="PS00211">
    <property type="entry name" value="ABC_TRANSPORTER_1"/>
    <property type="match status" value="2"/>
</dbReference>
<keyword evidence="3 11" id="KW-0547">Nucleotide-binding</keyword>
<feature type="compositionally biased region" description="Basic and acidic residues" evidence="12">
    <location>
        <begin position="539"/>
        <end position="548"/>
    </location>
</feature>
<organism evidence="13 14">
    <name type="scientific">Kangiella profundi</name>
    <dbReference type="NCBI Taxonomy" id="1561924"/>
    <lineage>
        <taxon>Bacteria</taxon>
        <taxon>Pseudomonadati</taxon>
        <taxon>Pseudomonadota</taxon>
        <taxon>Gammaproteobacteria</taxon>
        <taxon>Kangiellales</taxon>
        <taxon>Kangiellaceae</taxon>
        <taxon>Kangiella</taxon>
    </lineage>
</organism>
<keyword evidence="7 11" id="KW-0238">DNA-binding</keyword>
<comment type="function">
    <text evidence="11">Probably plays a role in ribosome assembly or function. May be involved in resolution of branched DNA intermediates that result from template switching in postreplication gaps. Binds DNA and has ATPase activity.</text>
</comment>
<evidence type="ECO:0000313" key="13">
    <source>
        <dbReference type="EMBL" id="AUD78111.1"/>
    </source>
</evidence>
<dbReference type="AlphaFoldDB" id="A0A2K9ASG9"/>
<proteinExistence type="inferred from homology"/>
<feature type="binding site" evidence="11">
    <location>
        <begin position="36"/>
        <end position="43"/>
    </location>
    <ligand>
        <name>ATP</name>
        <dbReference type="ChEBI" id="CHEBI:30616"/>
        <label>1</label>
    </ligand>
</feature>
<evidence type="ECO:0000256" key="1">
    <source>
        <dbReference type="ARBA" id="ARBA00022490"/>
    </source>
</evidence>
<keyword evidence="1 11" id="KW-0963">Cytoplasm</keyword>
<keyword evidence="5 11" id="KW-0378">Hydrolase</keyword>
<keyword evidence="2 11" id="KW-0677">Repeat</keyword>
<dbReference type="InterPro" id="IPR032524">
    <property type="entry name" value="ABC_tran_C"/>
</dbReference>
<keyword evidence="11" id="KW-0175">Coiled coil</keyword>
<comment type="subcellular location">
    <subcellularLocation>
        <location evidence="11">Cytoplasm</location>
    </subcellularLocation>
    <text evidence="11">Associates with ribosomes.</text>
</comment>
<evidence type="ECO:0000256" key="10">
    <source>
        <dbReference type="ARBA" id="ARBA00061478"/>
    </source>
</evidence>
<dbReference type="GO" id="GO:0005737">
    <property type="term" value="C:cytoplasm"/>
    <property type="evidence" value="ECO:0007669"/>
    <property type="project" value="UniProtKB-SubCell"/>
</dbReference>
<dbReference type="GO" id="GO:0006281">
    <property type="term" value="P:DNA repair"/>
    <property type="evidence" value="ECO:0007669"/>
    <property type="project" value="UniProtKB-KW"/>
</dbReference>
<dbReference type="Pfam" id="PF00005">
    <property type="entry name" value="ABC_tran"/>
    <property type="match status" value="2"/>
</dbReference>
<protein>
    <recommendedName>
        <fullName evidence="11">ATP-binding protein Uup</fullName>
        <ecNumber evidence="11">3.6.1.-</ecNumber>
    </recommendedName>
</protein>
<comment type="similarity">
    <text evidence="10 11">Belongs to the ABC transporter superfamily. ABCF family. Uup subfamily.</text>
</comment>
<dbReference type="GO" id="GO:0003677">
    <property type="term" value="F:DNA binding"/>
    <property type="evidence" value="ECO:0007669"/>
    <property type="project" value="UniProtKB-UniRule"/>
</dbReference>
<dbReference type="InterPro" id="IPR032781">
    <property type="entry name" value="ABC_tran_Xtn"/>
</dbReference>
<evidence type="ECO:0000256" key="8">
    <source>
        <dbReference type="ARBA" id="ARBA00023204"/>
    </source>
</evidence>
<dbReference type="CDD" id="cd03221">
    <property type="entry name" value="ABCF_EF-3"/>
    <property type="match status" value="2"/>
</dbReference>
<feature type="region of interest" description="Disordered" evidence="12">
    <location>
        <begin position="527"/>
        <end position="559"/>
    </location>
</feature>
<comment type="catalytic activity">
    <reaction evidence="9 11">
        <text>ATP + H2O = ADP + phosphate + H(+)</text>
        <dbReference type="Rhea" id="RHEA:13065"/>
        <dbReference type="ChEBI" id="CHEBI:15377"/>
        <dbReference type="ChEBI" id="CHEBI:15378"/>
        <dbReference type="ChEBI" id="CHEBI:30616"/>
        <dbReference type="ChEBI" id="CHEBI:43474"/>
        <dbReference type="ChEBI" id="CHEBI:456216"/>
    </reaction>
</comment>
<dbReference type="PANTHER" id="PTHR42855">
    <property type="entry name" value="ABC TRANSPORTER ATP-BINDING SUBUNIT"/>
    <property type="match status" value="1"/>
</dbReference>
<dbReference type="FunFam" id="3.40.50.300:FF:000309">
    <property type="entry name" value="ABC transporter ATP-binding protein"/>
    <property type="match status" value="1"/>
</dbReference>
<dbReference type="RefSeq" id="WP_106645992.1">
    <property type="nucleotide sequence ID" value="NZ_BMGO01000002.1"/>
</dbReference>
<name>A0A2K9ASG9_9GAMM</name>
<dbReference type="OrthoDB" id="6130096at2"/>
<dbReference type="GO" id="GO:0043022">
    <property type="term" value="F:ribosome binding"/>
    <property type="evidence" value="ECO:0007669"/>
    <property type="project" value="UniProtKB-UniRule"/>
</dbReference>
<keyword evidence="6 11" id="KW-0067">ATP-binding</keyword>
<dbReference type="KEGG" id="kpd:CW740_02205"/>
<dbReference type="SMART" id="SM00382">
    <property type="entry name" value="AAA"/>
    <property type="match status" value="2"/>
</dbReference>
<evidence type="ECO:0000256" key="7">
    <source>
        <dbReference type="ARBA" id="ARBA00023125"/>
    </source>
</evidence>
<dbReference type="GO" id="GO:0005524">
    <property type="term" value="F:ATP binding"/>
    <property type="evidence" value="ECO:0007669"/>
    <property type="project" value="UniProtKB-UniRule"/>
</dbReference>
<dbReference type="InterPro" id="IPR037118">
    <property type="entry name" value="Val-tRNA_synth_C_sf"/>
</dbReference>
<evidence type="ECO:0000256" key="11">
    <source>
        <dbReference type="HAMAP-Rule" id="MF_00848"/>
    </source>
</evidence>